<reference evidence="1 2" key="1">
    <citation type="journal article" date="2013" name="Genome Announc.">
        <title>Draft Genome Sequence of Pseudomonas fluorescens LMG 5329, a White Line-Inducing Principle-Producing Bioindicator for the Mushroom Pathogen Pseudomonas tolaasii.</title>
        <authorList>
            <person name="Ghequire M.G."/>
            <person name="Rokni-Zadeh H."/>
            <person name="Zarrineh P."/>
            <person name="De Mot R."/>
        </authorList>
    </citation>
    <scope>NUCLEOTIDE SEQUENCE [LARGE SCALE GENOMIC DNA]</scope>
    <source>
        <strain evidence="1 2">LMG 5329</strain>
    </source>
</reference>
<accession>A0A0A1YYQ2</accession>
<evidence type="ECO:0000313" key="1">
    <source>
        <dbReference type="EMBL" id="KGE67083.1"/>
    </source>
</evidence>
<dbReference type="Proteomes" id="UP000030060">
    <property type="component" value="Unassembled WGS sequence"/>
</dbReference>
<comment type="caution">
    <text evidence="1">The sequence shown here is derived from an EMBL/GenBank/DDBJ whole genome shotgun (WGS) entry which is preliminary data.</text>
</comment>
<sequence length="200" mass="22600">MVLTRPHLGWEYAGLMRILTVWYFQFPAGLRTIEMVQINGSIELPRALKCVWLFVKSIVFFFAVFWIDPIWAEPGKICDDEVALFQCQVAGGKDLTVCPSYIDGALAGVQYRFGREKNIELVFPDAGFAFDAFKSNHFVRYQVDYKVIKFHIGSYVYGLYSNYDGEGVEKGARSAGIVVSDAYKGSAVQVSCEKNICRRS</sequence>
<name>A0A0A1YYQ2_PSEFL</name>
<proteinExistence type="predicted"/>
<dbReference type="AlphaFoldDB" id="A0A0A1YYQ2"/>
<organism evidence="1 2">
    <name type="scientific">Pseudomonas fluorescens LMG 5329</name>
    <dbReference type="NCBI Taxonomy" id="1324332"/>
    <lineage>
        <taxon>Bacteria</taxon>
        <taxon>Pseudomonadati</taxon>
        <taxon>Pseudomonadota</taxon>
        <taxon>Gammaproteobacteria</taxon>
        <taxon>Pseudomonadales</taxon>
        <taxon>Pseudomonadaceae</taxon>
        <taxon>Pseudomonas</taxon>
    </lineage>
</organism>
<gene>
    <name evidence="1" type="ORF">K814_0115250</name>
</gene>
<dbReference type="EMBL" id="ASGY01000107">
    <property type="protein sequence ID" value="KGE67083.1"/>
    <property type="molecule type" value="Genomic_DNA"/>
</dbReference>
<protein>
    <submittedName>
        <fullName evidence="1">Uncharacterized protein</fullName>
    </submittedName>
</protein>
<evidence type="ECO:0000313" key="2">
    <source>
        <dbReference type="Proteomes" id="UP000030060"/>
    </source>
</evidence>